<feature type="domain" description="Peptidase S8/S53" evidence="4">
    <location>
        <begin position="24"/>
        <end position="147"/>
    </location>
</feature>
<keyword evidence="3" id="KW-0720">Serine protease</keyword>
<dbReference type="EMBL" id="NQNY01000008">
    <property type="protein sequence ID" value="PAK21276.1"/>
    <property type="molecule type" value="Genomic_DNA"/>
</dbReference>
<dbReference type="OrthoDB" id="400658at2"/>
<dbReference type="Proteomes" id="UP000216943">
    <property type="component" value="Unassembled WGS sequence"/>
</dbReference>
<evidence type="ECO:0000256" key="3">
    <source>
        <dbReference type="ARBA" id="ARBA00022825"/>
    </source>
</evidence>
<comment type="caution">
    <text evidence="5">The sequence shown here is derived from an EMBL/GenBank/DDBJ whole genome shotgun (WGS) entry which is preliminary data.</text>
</comment>
<dbReference type="Gene3D" id="3.40.50.200">
    <property type="entry name" value="Peptidase S8/S53 domain"/>
    <property type="match status" value="1"/>
</dbReference>
<accession>A0A269TJS1</accession>
<evidence type="ECO:0000259" key="4">
    <source>
        <dbReference type="Pfam" id="PF00082"/>
    </source>
</evidence>
<evidence type="ECO:0000313" key="6">
    <source>
        <dbReference type="Proteomes" id="UP000216943"/>
    </source>
</evidence>
<sequence>MDIHGKIIKYRTPQEIAKWLDSYSLSYNSIIVGALDDQNLNNSQYYSEYSMLENYISVSAIDSFWSNYETKETNNNLDVWNGTSLSAPTITAIASILKTNYSSYFDKGSDSLIMKSALIAGSRNPQSFADWKSNVNDNIYDEQKGFGSVKFDKVRESLKHIRYEKIHRDNTYNNPYKMAEFFYEPGKYRINITWENKDSFETRWVRTGLFSGETKYEHIGPVPVDFEIQTDWEGKKIPAKNYRNKYYEEQKTNTKTIEINLEKRGWYYFNLSLGDENRRSDLDVAFTYSKI</sequence>
<evidence type="ECO:0000313" key="5">
    <source>
        <dbReference type="EMBL" id="PAK21276.1"/>
    </source>
</evidence>
<keyword evidence="2" id="KW-0378">Hydrolase</keyword>
<evidence type="ECO:0000256" key="2">
    <source>
        <dbReference type="ARBA" id="ARBA00022801"/>
    </source>
</evidence>
<reference evidence="6" key="1">
    <citation type="submission" date="2017-08" db="EMBL/GenBank/DDBJ databases">
        <authorList>
            <person name="Alvarez-Ponce D."/>
            <person name="Weitzman C.L."/>
            <person name="Tillett R.L."/>
            <person name="Sandmeier F.C."/>
            <person name="Tracy C.R."/>
        </authorList>
    </citation>
    <scope>NUCLEOTIDE SEQUENCE [LARGE SCALE GENOMIC DNA]</scope>
    <source>
        <strain evidence="6">723</strain>
    </source>
</reference>
<dbReference type="RefSeq" id="WP_095334869.1">
    <property type="nucleotide sequence ID" value="NZ_NQNY01000008.1"/>
</dbReference>
<name>A0A269TJS1_9BACT</name>
<gene>
    <name evidence="5" type="ORF">CJJ23_02925</name>
</gene>
<dbReference type="AlphaFoldDB" id="A0A269TJS1"/>
<proteinExistence type="predicted"/>
<dbReference type="InterPro" id="IPR036852">
    <property type="entry name" value="Peptidase_S8/S53_dom_sf"/>
</dbReference>
<dbReference type="Pfam" id="PF00082">
    <property type="entry name" value="Peptidase_S8"/>
    <property type="match status" value="1"/>
</dbReference>
<dbReference type="InterPro" id="IPR000209">
    <property type="entry name" value="Peptidase_S8/S53_dom"/>
</dbReference>
<evidence type="ECO:0000256" key="1">
    <source>
        <dbReference type="ARBA" id="ARBA00022670"/>
    </source>
</evidence>
<protein>
    <recommendedName>
        <fullName evidence="4">Peptidase S8/S53 domain-containing protein</fullName>
    </recommendedName>
</protein>
<dbReference type="GO" id="GO:0004252">
    <property type="term" value="F:serine-type endopeptidase activity"/>
    <property type="evidence" value="ECO:0007669"/>
    <property type="project" value="InterPro"/>
</dbReference>
<dbReference type="PROSITE" id="PS00138">
    <property type="entry name" value="SUBTILASE_SER"/>
    <property type="match status" value="1"/>
</dbReference>
<organism evidence="5 6">
    <name type="scientific">Mycoplasmopsis agassizii</name>
    <dbReference type="NCBI Taxonomy" id="33922"/>
    <lineage>
        <taxon>Bacteria</taxon>
        <taxon>Bacillati</taxon>
        <taxon>Mycoplasmatota</taxon>
        <taxon>Mycoplasmoidales</taxon>
        <taxon>Metamycoplasmataceae</taxon>
        <taxon>Mycoplasmopsis</taxon>
    </lineage>
</organism>
<dbReference type="GO" id="GO:0006508">
    <property type="term" value="P:proteolysis"/>
    <property type="evidence" value="ECO:0007669"/>
    <property type="project" value="UniProtKB-KW"/>
</dbReference>
<keyword evidence="1" id="KW-0645">Protease</keyword>
<dbReference type="SUPFAM" id="SSF52743">
    <property type="entry name" value="Subtilisin-like"/>
    <property type="match status" value="1"/>
</dbReference>
<dbReference type="InterPro" id="IPR023828">
    <property type="entry name" value="Peptidase_S8_Ser-AS"/>
</dbReference>